<reference evidence="2 3" key="1">
    <citation type="submission" date="2023-01" db="EMBL/GenBank/DDBJ databases">
        <title>Analysis of 21 Apiospora genomes using comparative genomics revels a genus with tremendous synthesis potential of carbohydrate active enzymes and secondary metabolites.</title>
        <authorList>
            <person name="Sorensen T."/>
        </authorList>
    </citation>
    <scope>NUCLEOTIDE SEQUENCE [LARGE SCALE GENOMIC DNA]</scope>
    <source>
        <strain evidence="2 3">CBS 117206</strain>
    </source>
</reference>
<protein>
    <submittedName>
        <fullName evidence="2">Uncharacterized protein</fullName>
    </submittedName>
</protein>
<keyword evidence="3" id="KW-1185">Reference proteome</keyword>
<proteinExistence type="predicted"/>
<dbReference type="EMBL" id="JAQQWP010000011">
    <property type="protein sequence ID" value="KAK8095395.1"/>
    <property type="molecule type" value="Genomic_DNA"/>
</dbReference>
<dbReference type="AlphaFoldDB" id="A0AAW0QFC8"/>
<feature type="region of interest" description="Disordered" evidence="1">
    <location>
        <begin position="71"/>
        <end position="90"/>
    </location>
</feature>
<organism evidence="2 3">
    <name type="scientific">Apiospora kogelbergensis</name>
    <dbReference type="NCBI Taxonomy" id="1337665"/>
    <lineage>
        <taxon>Eukaryota</taxon>
        <taxon>Fungi</taxon>
        <taxon>Dikarya</taxon>
        <taxon>Ascomycota</taxon>
        <taxon>Pezizomycotina</taxon>
        <taxon>Sordariomycetes</taxon>
        <taxon>Xylariomycetidae</taxon>
        <taxon>Amphisphaeriales</taxon>
        <taxon>Apiosporaceae</taxon>
        <taxon>Apiospora</taxon>
    </lineage>
</organism>
<gene>
    <name evidence="2" type="ORF">PG999_013417</name>
</gene>
<sequence length="163" mass="18591">MDFRSSRRFGDSDSPDVGSFTCNDLLLSHRLKWARAVLQANEIRPSLPRTEDEIRRDQLLAMRDSLEDWRQRNSRPLPYPPRSKPRRKDSHAATLAALEGRLHGVSVLSLAMHLVLNIVYNVALHLTPNVVGPNAALNLDHSLSPVPWPYTVNLRFRPMKSRP</sequence>
<evidence type="ECO:0000313" key="2">
    <source>
        <dbReference type="EMBL" id="KAK8095395.1"/>
    </source>
</evidence>
<dbReference type="Proteomes" id="UP001392437">
    <property type="component" value="Unassembled WGS sequence"/>
</dbReference>
<evidence type="ECO:0000256" key="1">
    <source>
        <dbReference type="SAM" id="MobiDB-lite"/>
    </source>
</evidence>
<accession>A0AAW0QFC8</accession>
<comment type="caution">
    <text evidence="2">The sequence shown here is derived from an EMBL/GenBank/DDBJ whole genome shotgun (WGS) entry which is preliminary data.</text>
</comment>
<evidence type="ECO:0000313" key="3">
    <source>
        <dbReference type="Proteomes" id="UP001392437"/>
    </source>
</evidence>
<name>A0AAW0QFC8_9PEZI</name>